<sequence length="218" mass="25018">MTSHLPMAEPDGYTVPRWGPYPSEAPERARIHRSCVINYSLVCIYTGTFARGPTQEAPLGIVFDKITITAYPPDANDNENDQARYDILYSYGDPHKWTPFLTCTGSGSVDDPFKFEMRINERDLFAEQSNYEGPRTLALKALKMLDDESNFIVKDPSGDVVLDDNGNKMLFMKVLVRELEPWEPWVFHFKKIVHGQETILTEREKKRLRSYLAEAYDG</sequence>
<gene>
    <name evidence="1" type="ORF">JMJ35_004241</name>
</gene>
<dbReference type="EMBL" id="JAFEKC020000008">
    <property type="protein sequence ID" value="KAK0513255.1"/>
    <property type="molecule type" value="Genomic_DNA"/>
</dbReference>
<keyword evidence="2" id="KW-1185">Reference proteome</keyword>
<organism evidence="1 2">
    <name type="scientific">Cladonia borealis</name>
    <dbReference type="NCBI Taxonomy" id="184061"/>
    <lineage>
        <taxon>Eukaryota</taxon>
        <taxon>Fungi</taxon>
        <taxon>Dikarya</taxon>
        <taxon>Ascomycota</taxon>
        <taxon>Pezizomycotina</taxon>
        <taxon>Lecanoromycetes</taxon>
        <taxon>OSLEUM clade</taxon>
        <taxon>Lecanoromycetidae</taxon>
        <taxon>Lecanorales</taxon>
        <taxon>Lecanorineae</taxon>
        <taxon>Cladoniaceae</taxon>
        <taxon>Cladonia</taxon>
    </lineage>
</organism>
<dbReference type="AlphaFoldDB" id="A0AA39V8P2"/>
<proteinExistence type="predicted"/>
<protein>
    <submittedName>
        <fullName evidence="1">Uncharacterized protein</fullName>
    </submittedName>
</protein>
<evidence type="ECO:0000313" key="2">
    <source>
        <dbReference type="Proteomes" id="UP001166286"/>
    </source>
</evidence>
<comment type="caution">
    <text evidence="1">The sequence shown here is derived from an EMBL/GenBank/DDBJ whole genome shotgun (WGS) entry which is preliminary data.</text>
</comment>
<evidence type="ECO:0000313" key="1">
    <source>
        <dbReference type="EMBL" id="KAK0513255.1"/>
    </source>
</evidence>
<name>A0AA39V8P2_9LECA</name>
<reference evidence="1" key="1">
    <citation type="submission" date="2023-03" db="EMBL/GenBank/DDBJ databases">
        <title>Complete genome of Cladonia borealis.</title>
        <authorList>
            <person name="Park H."/>
        </authorList>
    </citation>
    <scope>NUCLEOTIDE SEQUENCE</scope>
    <source>
        <strain evidence="1">ANT050790</strain>
    </source>
</reference>
<dbReference type="Proteomes" id="UP001166286">
    <property type="component" value="Unassembled WGS sequence"/>
</dbReference>
<accession>A0AA39V8P2</accession>